<dbReference type="RefSeq" id="WP_377938005.1">
    <property type="nucleotide sequence ID" value="NZ_JBHTHQ010000012.1"/>
</dbReference>
<dbReference type="SFLD" id="SFLDS00003">
    <property type="entry name" value="Haloacid_Dehalogenase"/>
    <property type="match status" value="1"/>
</dbReference>
<keyword evidence="3 8" id="KW-0812">Transmembrane</keyword>
<protein>
    <submittedName>
        <fullName evidence="10">Heavy metal translocating P-type ATPase</fullName>
    </submittedName>
</protein>
<dbReference type="InterPro" id="IPR059000">
    <property type="entry name" value="ATPase_P-type_domA"/>
</dbReference>
<comment type="caution">
    <text evidence="10">The sequence shown here is derived from an EMBL/GenBank/DDBJ whole genome shotgun (WGS) entry which is preliminary data.</text>
</comment>
<dbReference type="SFLD" id="SFLDG00002">
    <property type="entry name" value="C1.7:_P-type_atpase_like"/>
    <property type="match status" value="1"/>
</dbReference>
<dbReference type="InterPro" id="IPR001757">
    <property type="entry name" value="P_typ_ATPase"/>
</dbReference>
<dbReference type="InterPro" id="IPR044492">
    <property type="entry name" value="P_typ_ATPase_HD_dom"/>
</dbReference>
<dbReference type="Pfam" id="PF00122">
    <property type="entry name" value="E1-E2_ATPase"/>
    <property type="match status" value="1"/>
</dbReference>
<keyword evidence="8" id="KW-1003">Cell membrane</keyword>
<dbReference type="InterPro" id="IPR018303">
    <property type="entry name" value="ATPase_P-typ_P_site"/>
</dbReference>
<organism evidence="10 11">
    <name type="scientific">Alloscardovia venturai</name>
    <dbReference type="NCBI Taxonomy" id="1769421"/>
    <lineage>
        <taxon>Bacteria</taxon>
        <taxon>Bacillati</taxon>
        <taxon>Actinomycetota</taxon>
        <taxon>Actinomycetes</taxon>
        <taxon>Bifidobacteriales</taxon>
        <taxon>Bifidobacteriaceae</taxon>
        <taxon>Alloscardovia</taxon>
    </lineage>
</organism>
<dbReference type="Gene3D" id="3.40.50.1000">
    <property type="entry name" value="HAD superfamily/HAD-like"/>
    <property type="match status" value="1"/>
</dbReference>
<dbReference type="Gene3D" id="2.70.150.10">
    <property type="entry name" value="Calcium-transporting ATPase, cytoplasmic transduction domain A"/>
    <property type="match status" value="1"/>
</dbReference>
<dbReference type="InterPro" id="IPR036412">
    <property type="entry name" value="HAD-like_sf"/>
</dbReference>
<dbReference type="NCBIfam" id="TIGR01525">
    <property type="entry name" value="ATPase-IB_hvy"/>
    <property type="match status" value="1"/>
</dbReference>
<evidence type="ECO:0000256" key="7">
    <source>
        <dbReference type="ARBA" id="ARBA00023136"/>
    </source>
</evidence>
<keyword evidence="5" id="KW-1278">Translocase</keyword>
<proteinExistence type="inferred from homology"/>
<keyword evidence="11" id="KW-1185">Reference proteome</keyword>
<dbReference type="PROSITE" id="PS00154">
    <property type="entry name" value="ATPASE_E1_E2"/>
    <property type="match status" value="1"/>
</dbReference>
<dbReference type="SUPFAM" id="SSF56784">
    <property type="entry name" value="HAD-like"/>
    <property type="match status" value="1"/>
</dbReference>
<evidence type="ECO:0000256" key="5">
    <source>
        <dbReference type="ARBA" id="ARBA00022967"/>
    </source>
</evidence>
<comment type="subcellular location">
    <subcellularLocation>
        <location evidence="1">Cell membrane</location>
        <topology evidence="1">Multi-pass membrane protein</topology>
    </subcellularLocation>
</comment>
<accession>A0ABW2Y2J0</accession>
<dbReference type="Proteomes" id="UP001597036">
    <property type="component" value="Unassembled WGS sequence"/>
</dbReference>
<evidence type="ECO:0000313" key="11">
    <source>
        <dbReference type="Proteomes" id="UP001597036"/>
    </source>
</evidence>
<dbReference type="NCBIfam" id="TIGR01494">
    <property type="entry name" value="ATPase_P-type"/>
    <property type="match status" value="2"/>
</dbReference>
<dbReference type="Pfam" id="PF00702">
    <property type="entry name" value="Hydrolase"/>
    <property type="match status" value="1"/>
</dbReference>
<dbReference type="InterPro" id="IPR008250">
    <property type="entry name" value="ATPase_P-typ_transduc_dom_A_sf"/>
</dbReference>
<gene>
    <name evidence="10" type="ORF">ACFQY8_01745</name>
</gene>
<dbReference type="InterPro" id="IPR023299">
    <property type="entry name" value="ATPase_P-typ_cyto_dom_N"/>
</dbReference>
<dbReference type="SFLD" id="SFLDF00027">
    <property type="entry name" value="p-type_atpase"/>
    <property type="match status" value="1"/>
</dbReference>
<evidence type="ECO:0000259" key="9">
    <source>
        <dbReference type="Pfam" id="PF00122"/>
    </source>
</evidence>
<dbReference type="PANTHER" id="PTHR48085:SF5">
    <property type="entry name" value="CADMIUM_ZINC-TRANSPORTING ATPASE HMA4-RELATED"/>
    <property type="match status" value="1"/>
</dbReference>
<dbReference type="Gene3D" id="3.40.1110.10">
    <property type="entry name" value="Calcium-transporting ATPase, cytoplasmic domain N"/>
    <property type="match status" value="1"/>
</dbReference>
<dbReference type="InterPro" id="IPR023214">
    <property type="entry name" value="HAD_sf"/>
</dbReference>
<keyword evidence="7 8" id="KW-0472">Membrane</keyword>
<dbReference type="PRINTS" id="PR00120">
    <property type="entry name" value="HATPASE"/>
</dbReference>
<evidence type="ECO:0000256" key="2">
    <source>
        <dbReference type="ARBA" id="ARBA00006024"/>
    </source>
</evidence>
<dbReference type="PANTHER" id="PTHR48085">
    <property type="entry name" value="CADMIUM/ZINC-TRANSPORTING ATPASE HMA2-RELATED"/>
    <property type="match status" value="1"/>
</dbReference>
<dbReference type="EMBL" id="JBHTHQ010000012">
    <property type="protein sequence ID" value="MFD0704475.1"/>
    <property type="molecule type" value="Genomic_DNA"/>
</dbReference>
<evidence type="ECO:0000256" key="1">
    <source>
        <dbReference type="ARBA" id="ARBA00004651"/>
    </source>
</evidence>
<keyword evidence="4 8" id="KW-0479">Metal-binding</keyword>
<feature type="transmembrane region" description="Helical" evidence="8">
    <location>
        <begin position="249"/>
        <end position="269"/>
    </location>
</feature>
<evidence type="ECO:0000256" key="3">
    <source>
        <dbReference type="ARBA" id="ARBA00022692"/>
    </source>
</evidence>
<dbReference type="InterPro" id="IPR027256">
    <property type="entry name" value="P-typ_ATPase_IB"/>
</dbReference>
<feature type="transmembrane region" description="Helical" evidence="8">
    <location>
        <begin position="7"/>
        <end position="35"/>
    </location>
</feature>
<feature type="transmembrane region" description="Helical" evidence="8">
    <location>
        <begin position="275"/>
        <end position="296"/>
    </location>
</feature>
<dbReference type="SUPFAM" id="SSF81660">
    <property type="entry name" value="Metal cation-transporting ATPase, ATP-binding domain N"/>
    <property type="match status" value="1"/>
</dbReference>
<comment type="similarity">
    <text evidence="2 8">Belongs to the cation transport ATPase (P-type) (TC 3.A.3) family. Type IB subfamily.</text>
</comment>
<evidence type="ECO:0000313" key="10">
    <source>
        <dbReference type="EMBL" id="MFD0704475.1"/>
    </source>
</evidence>
<dbReference type="InterPro" id="IPR023298">
    <property type="entry name" value="ATPase_P-typ_TM_dom_sf"/>
</dbReference>
<sequence length="681" mass="72785">MKKQSRLWAAVWGSVHDVPMLFVTLAVLIPLVILSMPSMKAYAWLRLWIVAVLVLVTVIDTVRGMIEDIKHGHVGLDVLAVVAILSTLAVGEFWASWTVVLMVYSGAAIEAYAQSSAERNLTVLLSAAPRVAHLVIGADKEGFGGTLRDIAADDVKIMDTVLIKPGETVPVDGVVLSKSATVDLSMINGEPLPQTILNAQRIPSGAVNGSQSFTLRATAAAADSQYQRILTLIKSAQDSRPRTVRTADLLAVPFTVIAFAIAGIAWFISGTPLRFAQVLVLATPCPLLIAAPVAYLGGTSRLAASGVLIKGQEILEQLTRVKRVFFDKTGTLTVKQPQVVRVERSASEDARHWDFVSDDMLVSAAGIVESYSIHILAQGIARAGKKARAKVSDEQRAQFDVDDVSHVVERSGLGITAEVAGHIMKVGRFAFVDDDEPGEGFTKPHAFSSAAMRRGVLPDSAKTQAEAAQASDFFGELESSSMAAYISLDGDVVARFILRDVPRENAAETVAQLKSMGIEHVAMLTGDTQDSAYRIASEVGISQEDVYSKLLPENKQRILHNIRKKTGDITMMAGDGVNDAPVLAAADIGVAITDGSSSAASETAHMVIMNDDISRIPRAIRIAHRTRRVMFESVLLGLGLAIIGMIVAAFGVIPAVVGAFGQEAIDVISILWALNAVRDTK</sequence>
<dbReference type="PRINTS" id="PR00119">
    <property type="entry name" value="CATATPASE"/>
</dbReference>
<dbReference type="InterPro" id="IPR051014">
    <property type="entry name" value="Cation_Transport_ATPase_IB"/>
</dbReference>
<dbReference type="SUPFAM" id="SSF81653">
    <property type="entry name" value="Calcium ATPase, transduction domain A"/>
    <property type="match status" value="1"/>
</dbReference>
<feature type="transmembrane region" description="Helical" evidence="8">
    <location>
        <begin position="41"/>
        <end position="62"/>
    </location>
</feature>
<name>A0ABW2Y2J0_9BIFI</name>
<reference evidence="11" key="1">
    <citation type="journal article" date="2019" name="Int. J. Syst. Evol. Microbiol.">
        <title>The Global Catalogue of Microorganisms (GCM) 10K type strain sequencing project: providing services to taxonomists for standard genome sequencing and annotation.</title>
        <authorList>
            <consortium name="The Broad Institute Genomics Platform"/>
            <consortium name="The Broad Institute Genome Sequencing Center for Infectious Disease"/>
            <person name="Wu L."/>
            <person name="Ma J."/>
        </authorList>
    </citation>
    <scope>NUCLEOTIDE SEQUENCE [LARGE SCALE GENOMIC DNA]</scope>
    <source>
        <strain evidence="11">CCM 8604</strain>
    </source>
</reference>
<keyword evidence="8" id="KW-0067">ATP-binding</keyword>
<evidence type="ECO:0000256" key="6">
    <source>
        <dbReference type="ARBA" id="ARBA00022989"/>
    </source>
</evidence>
<keyword evidence="8" id="KW-0547">Nucleotide-binding</keyword>
<dbReference type="SUPFAM" id="SSF81665">
    <property type="entry name" value="Calcium ATPase, transmembrane domain M"/>
    <property type="match status" value="1"/>
</dbReference>
<keyword evidence="6 8" id="KW-1133">Transmembrane helix</keyword>
<evidence type="ECO:0000256" key="8">
    <source>
        <dbReference type="RuleBase" id="RU362081"/>
    </source>
</evidence>
<evidence type="ECO:0000256" key="4">
    <source>
        <dbReference type="ARBA" id="ARBA00022723"/>
    </source>
</evidence>
<feature type="domain" description="P-type ATPase A" evidence="9">
    <location>
        <begin position="144"/>
        <end position="233"/>
    </location>
</feature>
<feature type="transmembrane region" description="Helical" evidence="8">
    <location>
        <begin position="634"/>
        <end position="653"/>
    </location>
</feature>